<keyword evidence="13" id="KW-1185">Reference proteome</keyword>
<dbReference type="Gene3D" id="1.20.1510.10">
    <property type="entry name" value="Cation efflux protein transmembrane domain"/>
    <property type="match status" value="1"/>
</dbReference>
<protein>
    <submittedName>
        <fullName evidence="12">Cation-efflux pump FieF</fullName>
    </submittedName>
</protein>
<dbReference type="SUPFAM" id="SSF160240">
    <property type="entry name" value="Cation efflux protein cytoplasmic domain-like"/>
    <property type="match status" value="1"/>
</dbReference>
<keyword evidence="5 9" id="KW-0812">Transmembrane</keyword>
<dbReference type="PANTHER" id="PTHR43840:SF41">
    <property type="entry name" value="CATION-EFFLUX PUMP FIEF"/>
    <property type="match status" value="1"/>
</dbReference>
<evidence type="ECO:0000256" key="6">
    <source>
        <dbReference type="ARBA" id="ARBA00022989"/>
    </source>
</evidence>
<evidence type="ECO:0000313" key="12">
    <source>
        <dbReference type="EMBL" id="GGA11788.1"/>
    </source>
</evidence>
<dbReference type="PANTHER" id="PTHR43840">
    <property type="entry name" value="MITOCHONDRIAL METAL TRANSPORTER 1-RELATED"/>
    <property type="match status" value="1"/>
</dbReference>
<keyword evidence="3" id="KW-0813">Transport</keyword>
<dbReference type="RefSeq" id="WP_188642827.1">
    <property type="nucleotide sequence ID" value="NZ_BMID01000001.1"/>
</dbReference>
<evidence type="ECO:0000313" key="13">
    <source>
        <dbReference type="Proteomes" id="UP000603317"/>
    </source>
</evidence>
<feature type="region of interest" description="Disordered" evidence="8">
    <location>
        <begin position="302"/>
        <end position="330"/>
    </location>
</feature>
<evidence type="ECO:0000256" key="4">
    <source>
        <dbReference type="ARBA" id="ARBA00022475"/>
    </source>
</evidence>
<dbReference type="InterPro" id="IPR002524">
    <property type="entry name" value="Cation_efflux"/>
</dbReference>
<dbReference type="InterPro" id="IPR050291">
    <property type="entry name" value="CDF_Transporter"/>
</dbReference>
<feature type="domain" description="Cation efflux protein cytoplasmic" evidence="11">
    <location>
        <begin position="227"/>
        <end position="303"/>
    </location>
</feature>
<feature type="transmembrane region" description="Helical" evidence="9">
    <location>
        <begin position="133"/>
        <end position="152"/>
    </location>
</feature>
<dbReference type="Pfam" id="PF16916">
    <property type="entry name" value="ZT_dimer"/>
    <property type="match status" value="1"/>
</dbReference>
<dbReference type="NCBIfam" id="TIGR01297">
    <property type="entry name" value="CDF"/>
    <property type="match status" value="1"/>
</dbReference>
<feature type="domain" description="Cation efflux protein transmembrane" evidence="10">
    <location>
        <begin position="28"/>
        <end position="222"/>
    </location>
</feature>
<accession>A0ABQ1FIB1</accession>
<evidence type="ECO:0000256" key="8">
    <source>
        <dbReference type="SAM" id="MobiDB-lite"/>
    </source>
</evidence>
<keyword evidence="4" id="KW-1003">Cell membrane</keyword>
<reference evidence="13" key="1">
    <citation type="journal article" date="2019" name="Int. J. Syst. Evol. Microbiol.">
        <title>The Global Catalogue of Microorganisms (GCM) 10K type strain sequencing project: providing services to taxonomists for standard genome sequencing and annotation.</title>
        <authorList>
            <consortium name="The Broad Institute Genomics Platform"/>
            <consortium name="The Broad Institute Genome Sequencing Center for Infectious Disease"/>
            <person name="Wu L."/>
            <person name="Ma J."/>
        </authorList>
    </citation>
    <scope>NUCLEOTIDE SEQUENCE [LARGE SCALE GENOMIC DNA]</scope>
    <source>
        <strain evidence="13">CGMCC 1.15297</strain>
    </source>
</reference>
<dbReference type="Gene3D" id="3.30.70.1350">
    <property type="entry name" value="Cation efflux protein, cytoplasmic domain"/>
    <property type="match status" value="1"/>
</dbReference>
<name>A0ABQ1FIB1_9SPHN</name>
<evidence type="ECO:0000259" key="10">
    <source>
        <dbReference type="Pfam" id="PF01545"/>
    </source>
</evidence>
<evidence type="ECO:0000259" key="11">
    <source>
        <dbReference type="Pfam" id="PF16916"/>
    </source>
</evidence>
<dbReference type="InterPro" id="IPR027469">
    <property type="entry name" value="Cation_efflux_TMD_sf"/>
</dbReference>
<keyword evidence="6 9" id="KW-1133">Transmembrane helix</keyword>
<dbReference type="Proteomes" id="UP000603317">
    <property type="component" value="Unassembled WGS sequence"/>
</dbReference>
<comment type="similarity">
    <text evidence="2">Belongs to the cation diffusion facilitator (CDF) transporter (TC 2.A.4) family.</text>
</comment>
<dbReference type="SUPFAM" id="SSF161111">
    <property type="entry name" value="Cation efflux protein transmembrane domain-like"/>
    <property type="match status" value="1"/>
</dbReference>
<evidence type="ECO:0000256" key="3">
    <source>
        <dbReference type="ARBA" id="ARBA00022448"/>
    </source>
</evidence>
<organism evidence="12 13">
    <name type="scientific">Blastomonas marina</name>
    <dbReference type="NCBI Taxonomy" id="1867408"/>
    <lineage>
        <taxon>Bacteria</taxon>
        <taxon>Pseudomonadati</taxon>
        <taxon>Pseudomonadota</taxon>
        <taxon>Alphaproteobacteria</taxon>
        <taxon>Sphingomonadales</taxon>
        <taxon>Sphingomonadaceae</taxon>
        <taxon>Blastomonas</taxon>
    </lineage>
</organism>
<dbReference type="InterPro" id="IPR027470">
    <property type="entry name" value="Cation_efflux_CTD"/>
</dbReference>
<dbReference type="InterPro" id="IPR058533">
    <property type="entry name" value="Cation_efflux_TM"/>
</dbReference>
<feature type="transmembrane region" description="Helical" evidence="9">
    <location>
        <begin position="52"/>
        <end position="78"/>
    </location>
</feature>
<comment type="subcellular location">
    <subcellularLocation>
        <location evidence="1">Membrane</location>
        <topology evidence="1">Multi-pass membrane protein</topology>
    </subcellularLocation>
</comment>
<gene>
    <name evidence="12" type="primary">fieF</name>
    <name evidence="12" type="ORF">GCM10010923_23040</name>
</gene>
<evidence type="ECO:0000256" key="9">
    <source>
        <dbReference type="SAM" id="Phobius"/>
    </source>
</evidence>
<feature type="transmembrane region" description="Helical" evidence="9">
    <location>
        <begin position="26"/>
        <end position="46"/>
    </location>
</feature>
<dbReference type="InterPro" id="IPR036837">
    <property type="entry name" value="Cation_efflux_CTD_sf"/>
</dbReference>
<dbReference type="EMBL" id="BMID01000001">
    <property type="protein sequence ID" value="GGA11788.1"/>
    <property type="molecule type" value="Genomic_DNA"/>
</dbReference>
<evidence type="ECO:0000256" key="7">
    <source>
        <dbReference type="ARBA" id="ARBA00023136"/>
    </source>
</evidence>
<sequence length="330" mass="36327">MAETQGHDQERRADSAAQRARLTRGAAFASIATALFLIGLKVWAAWRTDSSAMLGSLADTALDLVASLATLFGVWYAAQPADEEHRWGHGKAEALAAMFQVVLIALSASAIALRSTIRLVSGDTEVSAPGEGIVVSLIAIAVTFALLAWQRFVIRRTRSIAIHADHVHYQSDLLLNAAVILALVLEAYVGLSGADPLFGIGIAIWLAMGAYRAASTAIDQLLDREWPDDKRRRFVELAARHPELSNLHDLRTRSSGTHDFVQFHVDMPREMTVEEAHDIIERVEADLCSHFPDMDLLIHIDPEGHVDEPDNPMVESDEFEQLDDIPRSDR</sequence>
<dbReference type="Pfam" id="PF01545">
    <property type="entry name" value="Cation_efflux"/>
    <property type="match status" value="1"/>
</dbReference>
<evidence type="ECO:0000256" key="2">
    <source>
        <dbReference type="ARBA" id="ARBA00008114"/>
    </source>
</evidence>
<feature type="transmembrane region" description="Helical" evidence="9">
    <location>
        <begin position="94"/>
        <end position="113"/>
    </location>
</feature>
<keyword evidence="7 9" id="KW-0472">Membrane</keyword>
<feature type="transmembrane region" description="Helical" evidence="9">
    <location>
        <begin position="197"/>
        <end position="214"/>
    </location>
</feature>
<comment type="caution">
    <text evidence="12">The sequence shown here is derived from an EMBL/GenBank/DDBJ whole genome shotgun (WGS) entry which is preliminary data.</text>
</comment>
<evidence type="ECO:0000256" key="5">
    <source>
        <dbReference type="ARBA" id="ARBA00022692"/>
    </source>
</evidence>
<feature type="transmembrane region" description="Helical" evidence="9">
    <location>
        <begin position="173"/>
        <end position="191"/>
    </location>
</feature>
<proteinExistence type="inferred from homology"/>
<evidence type="ECO:0000256" key="1">
    <source>
        <dbReference type="ARBA" id="ARBA00004141"/>
    </source>
</evidence>